<evidence type="ECO:0000313" key="5">
    <source>
        <dbReference type="EMBL" id="KKN93996.1"/>
    </source>
</evidence>
<dbReference type="AlphaFoldDB" id="A0A0F9X566"/>
<reference evidence="5" key="1">
    <citation type="journal article" date="2015" name="Nature">
        <title>Complex archaea that bridge the gap between prokaryotes and eukaryotes.</title>
        <authorList>
            <person name="Spang A."/>
            <person name="Saw J.H."/>
            <person name="Jorgensen S.L."/>
            <person name="Zaremba-Niedzwiedzka K."/>
            <person name="Martijn J."/>
            <person name="Lind A.E."/>
            <person name="van Eijk R."/>
            <person name="Schleper C."/>
            <person name="Guy L."/>
            <person name="Ettema T.J."/>
        </authorList>
    </citation>
    <scope>NUCLEOTIDE SEQUENCE</scope>
</reference>
<comment type="subcellular location">
    <subcellularLocation>
        <location evidence="1">Periplasm</location>
    </subcellularLocation>
</comment>
<dbReference type="PIRSF" id="PIRSF019574">
    <property type="entry name" value="Periplasmic_polyamine_BP"/>
    <property type="match status" value="1"/>
</dbReference>
<organism evidence="5">
    <name type="scientific">marine sediment metagenome</name>
    <dbReference type="NCBI Taxonomy" id="412755"/>
    <lineage>
        <taxon>unclassified sequences</taxon>
        <taxon>metagenomes</taxon>
        <taxon>ecological metagenomes</taxon>
    </lineage>
</organism>
<dbReference type="PRINTS" id="PR00909">
    <property type="entry name" value="SPERMDNBNDNG"/>
</dbReference>
<dbReference type="PANTHER" id="PTHR30222">
    <property type="entry name" value="SPERMIDINE/PUTRESCINE-BINDING PERIPLASMIC PROTEIN"/>
    <property type="match status" value="1"/>
</dbReference>
<proteinExistence type="predicted"/>
<evidence type="ECO:0000256" key="2">
    <source>
        <dbReference type="ARBA" id="ARBA00022448"/>
    </source>
</evidence>
<dbReference type="InterPro" id="IPR006059">
    <property type="entry name" value="SBP"/>
</dbReference>
<name>A0A0F9X566_9ZZZZ</name>
<dbReference type="Gene3D" id="3.40.190.10">
    <property type="entry name" value="Periplasmic binding protein-like II"/>
    <property type="match status" value="2"/>
</dbReference>
<dbReference type="InterPro" id="IPR001188">
    <property type="entry name" value="Sperm_putr-bd"/>
</dbReference>
<dbReference type="CDD" id="cd13659">
    <property type="entry name" value="PBP2_PotF"/>
    <property type="match status" value="1"/>
</dbReference>
<evidence type="ECO:0000256" key="4">
    <source>
        <dbReference type="ARBA" id="ARBA00022764"/>
    </source>
</evidence>
<evidence type="ECO:0008006" key="6">
    <source>
        <dbReference type="Google" id="ProtNLM"/>
    </source>
</evidence>
<evidence type="ECO:0000256" key="1">
    <source>
        <dbReference type="ARBA" id="ARBA00004418"/>
    </source>
</evidence>
<comment type="caution">
    <text evidence="5">The sequence shown here is derived from an EMBL/GenBank/DDBJ whole genome shotgun (WGS) entry which is preliminary data.</text>
</comment>
<dbReference type="SUPFAM" id="SSF53850">
    <property type="entry name" value="Periplasmic binding protein-like II"/>
    <property type="match status" value="1"/>
</dbReference>
<protein>
    <recommendedName>
        <fullName evidence="6">Putrescine-binding periplasmic protein</fullName>
    </recommendedName>
</protein>
<gene>
    <name evidence="5" type="ORF">LCGC14_0192600</name>
</gene>
<keyword evidence="4" id="KW-0574">Periplasm</keyword>
<dbReference type="GO" id="GO:0042597">
    <property type="term" value="C:periplasmic space"/>
    <property type="evidence" value="ECO:0007669"/>
    <property type="project" value="UniProtKB-SubCell"/>
</dbReference>
<sequence>MKHPIQKKLLVLTTAALLGSAISAQAAEELKIFNWSDYIAEDTIANFEKETGIKVTYDVYDSNEVLDARLLTGRSGFDIVIPSNHFLTKQIQAGVYQELDKSQLPNMKNLDPDLMAQLETVDPGAAHAVPYMWGTNGIGYNVDKVTAILGEDAPVNSWDLVFKPEVASKLASCGISMLDSGDDMMTSALGYLGLDPNSTKTEDLKKAEELLLSVRDSVKYFHSSRYISDLANGDICVAVGFSGDVFQAAARAEESENGVNIAYTIPKEGTQLWFDMMAIPKDAPNPENAHTFINYILRPDVVAPITDYVAYANPNKAANELVDPEILNDPAIYPTDEVMKKLYVAEPRPLAAQRIVTRSWNRVKSGQ</sequence>
<dbReference type="Pfam" id="PF13416">
    <property type="entry name" value="SBP_bac_8"/>
    <property type="match status" value="1"/>
</dbReference>
<keyword evidence="3" id="KW-0732">Signal</keyword>
<evidence type="ECO:0000256" key="3">
    <source>
        <dbReference type="ARBA" id="ARBA00022729"/>
    </source>
</evidence>
<accession>A0A0F9X566</accession>
<keyword evidence="2" id="KW-0813">Transport</keyword>
<dbReference type="EMBL" id="LAZR01000082">
    <property type="protein sequence ID" value="KKN93996.1"/>
    <property type="molecule type" value="Genomic_DNA"/>
</dbReference>
<dbReference type="GO" id="GO:0019808">
    <property type="term" value="F:polyamine binding"/>
    <property type="evidence" value="ECO:0007669"/>
    <property type="project" value="InterPro"/>
</dbReference>
<dbReference type="PANTHER" id="PTHR30222:SF12">
    <property type="entry name" value="NORSPERMIDINE SENSOR"/>
    <property type="match status" value="1"/>
</dbReference>
<dbReference type="GO" id="GO:0015846">
    <property type="term" value="P:polyamine transport"/>
    <property type="evidence" value="ECO:0007669"/>
    <property type="project" value="InterPro"/>
</dbReference>